<name>A0A517LHI4_9PEZI</name>
<feature type="region of interest" description="Disordered" evidence="1">
    <location>
        <begin position="24"/>
        <end position="46"/>
    </location>
</feature>
<feature type="region of interest" description="Disordered" evidence="1">
    <location>
        <begin position="718"/>
        <end position="739"/>
    </location>
</feature>
<dbReference type="InterPro" id="IPR011989">
    <property type="entry name" value="ARM-like"/>
</dbReference>
<feature type="compositionally biased region" description="Basic and acidic residues" evidence="1">
    <location>
        <begin position="33"/>
        <end position="46"/>
    </location>
</feature>
<dbReference type="InterPro" id="IPR010473">
    <property type="entry name" value="GTPase-bd"/>
</dbReference>
<dbReference type="Proteomes" id="UP000316270">
    <property type="component" value="Chromosome 12"/>
</dbReference>
<evidence type="ECO:0000256" key="1">
    <source>
        <dbReference type="SAM" id="MobiDB-lite"/>
    </source>
</evidence>
<feature type="compositionally biased region" description="Polar residues" evidence="1">
    <location>
        <begin position="418"/>
        <end position="428"/>
    </location>
</feature>
<dbReference type="GO" id="GO:0003779">
    <property type="term" value="F:actin binding"/>
    <property type="evidence" value="ECO:0007669"/>
    <property type="project" value="InterPro"/>
</dbReference>
<dbReference type="Pfam" id="PF06371">
    <property type="entry name" value="Drf_GBD"/>
    <property type="match status" value="1"/>
</dbReference>
<reference evidence="3 4" key="1">
    <citation type="submission" date="2019-07" db="EMBL/GenBank/DDBJ databases">
        <title>Finished genome of Venturia effusa.</title>
        <authorList>
            <person name="Young C.A."/>
            <person name="Cox M.P."/>
            <person name="Ganley A.R.D."/>
            <person name="David W.J."/>
        </authorList>
    </citation>
    <scope>NUCLEOTIDE SEQUENCE [LARGE SCALE GENOMIC DNA]</scope>
    <source>
        <strain evidence="4">albino</strain>
    </source>
</reference>
<dbReference type="GO" id="GO:0031267">
    <property type="term" value="F:small GTPase binding"/>
    <property type="evidence" value="ECO:0007669"/>
    <property type="project" value="InterPro"/>
</dbReference>
<feature type="region of interest" description="Disordered" evidence="1">
    <location>
        <begin position="418"/>
        <end position="484"/>
    </location>
</feature>
<feature type="compositionally biased region" description="Low complexity" evidence="1">
    <location>
        <begin position="303"/>
        <end position="314"/>
    </location>
</feature>
<dbReference type="SMART" id="SM01140">
    <property type="entry name" value="Drf_GBD"/>
    <property type="match status" value="1"/>
</dbReference>
<keyword evidence="4" id="KW-1185">Reference proteome</keyword>
<feature type="domain" description="Formin GTPase-binding" evidence="2">
    <location>
        <begin position="351"/>
        <end position="642"/>
    </location>
</feature>
<gene>
    <name evidence="3" type="ORF">FKW77_007253</name>
</gene>
<evidence type="ECO:0000313" key="3">
    <source>
        <dbReference type="EMBL" id="QDS75108.1"/>
    </source>
</evidence>
<dbReference type="InterPro" id="IPR016024">
    <property type="entry name" value="ARM-type_fold"/>
</dbReference>
<dbReference type="OrthoDB" id="2155261at2759"/>
<dbReference type="Gene3D" id="1.25.10.10">
    <property type="entry name" value="Leucine-rich Repeat Variant"/>
    <property type="match status" value="1"/>
</dbReference>
<dbReference type="GO" id="GO:0030036">
    <property type="term" value="P:actin cytoskeleton organization"/>
    <property type="evidence" value="ECO:0007669"/>
    <property type="project" value="InterPro"/>
</dbReference>
<dbReference type="AlphaFoldDB" id="A0A517LHI4"/>
<feature type="compositionally biased region" description="Basic and acidic residues" evidence="1">
    <location>
        <begin position="288"/>
        <end position="302"/>
    </location>
</feature>
<feature type="region of interest" description="Disordered" evidence="1">
    <location>
        <begin position="847"/>
        <end position="871"/>
    </location>
</feature>
<feature type="compositionally biased region" description="Basic and acidic residues" evidence="1">
    <location>
        <begin position="159"/>
        <end position="171"/>
    </location>
</feature>
<protein>
    <recommendedName>
        <fullName evidence="2">Formin GTPase-binding domain-containing protein</fullName>
    </recommendedName>
</protein>
<sequence>MDPTESATRPYHRRGKSASALMSIISSKPNKRTTSDDKLVGGRPTKENAAFNPFLAGFDAPILPQDHPHAGHRVLGEITPNDNQQQSPRRPAALPQLRTQMHTKSASTVSLQPMNKAKDESRMKSRESTTKAPRDEKPKPKKSKSSTNLASVLAKVKPSKADSDKRSHAIDQENTPPPGSAVQPPQTPIWAQFASTATQEMAGTQKIPLNDGRTIQEEIALYEPKEYSPSKQRNFYGCDQPTLGSKPRPKSEAYTGNPSSTSIFDAMTRKISEGGDGRRRSLIGSRRTSSEDESGHRVEKSNSSKSKLTSLASTEDISLPKRTSRVKAAVAAINNLNVRTNKTIKERTGQAPDINPKEIDAAFEAVLDSRNIPENMRQGMRSLKPRVKSEFIRSWENEKTTTAPRSPEIEPCIMGASTQVQRTASGTPSEGHVETPAPEDSKSSSTKRSRPRSKTFTFSKRDKGDSPAKKARPEAGPESKRAVKIEMLPKSPSSISIASSGSGFFGKAPKAAVPQDYVTYLRLKQDLKEIELGRMHKLRLLLRNETVQWVTSFIQLGGMDEIVSLLHRIMSVEWREDHEDQVLHEALLCLKALCTTDLALQKLCEIEKTLFPALLAMVFDPEHKGPSEFTTRQVITNILLAHLTAAVTIPEILPFRAQTLLSYLADPSPPDEKKPIPFILDMRRSRPYKLWVNETSNVAKEIFWIFIHHLNVVPLPSSEVPQKTNGSGPPPTPKQQPDARDLTAGEYLAEFFPRQRPPVPAAPYIGGVEWDATNYIASHLDLLNALIASIPTREERNALRTELQVSGLEKLMGGFLRTCKEKYYGSVHDGLKTWVAAAGADGWEVRDVRMGPRESPRKSPRKSPIKKNDVAPKLEAPPVLDLGLSLGIGKTAVDDWL</sequence>
<feature type="region of interest" description="Disordered" evidence="1">
    <location>
        <begin position="62"/>
        <end position="189"/>
    </location>
</feature>
<feature type="compositionally biased region" description="Polar residues" evidence="1">
    <location>
        <begin position="97"/>
        <end position="113"/>
    </location>
</feature>
<feature type="region of interest" description="Disordered" evidence="1">
    <location>
        <begin position="220"/>
        <end position="324"/>
    </location>
</feature>
<organism evidence="3 4">
    <name type="scientific">Venturia effusa</name>
    <dbReference type="NCBI Taxonomy" id="50376"/>
    <lineage>
        <taxon>Eukaryota</taxon>
        <taxon>Fungi</taxon>
        <taxon>Dikarya</taxon>
        <taxon>Ascomycota</taxon>
        <taxon>Pezizomycotina</taxon>
        <taxon>Dothideomycetes</taxon>
        <taxon>Pleosporomycetidae</taxon>
        <taxon>Venturiales</taxon>
        <taxon>Venturiaceae</taxon>
        <taxon>Venturia</taxon>
    </lineage>
</organism>
<dbReference type="SUPFAM" id="SSF48371">
    <property type="entry name" value="ARM repeat"/>
    <property type="match status" value="1"/>
</dbReference>
<evidence type="ECO:0000313" key="4">
    <source>
        <dbReference type="Proteomes" id="UP000316270"/>
    </source>
</evidence>
<feature type="compositionally biased region" description="Polar residues" evidence="1">
    <location>
        <begin position="254"/>
        <end position="263"/>
    </location>
</feature>
<dbReference type="EMBL" id="CP042196">
    <property type="protein sequence ID" value="QDS75108.1"/>
    <property type="molecule type" value="Genomic_DNA"/>
</dbReference>
<accession>A0A517LHI4</accession>
<evidence type="ECO:0000259" key="2">
    <source>
        <dbReference type="SMART" id="SM01140"/>
    </source>
</evidence>
<feature type="compositionally biased region" description="Basic and acidic residues" evidence="1">
    <location>
        <begin position="459"/>
        <end position="484"/>
    </location>
</feature>
<feature type="compositionally biased region" description="Basic and acidic residues" evidence="1">
    <location>
        <begin position="267"/>
        <end position="279"/>
    </location>
</feature>
<proteinExistence type="predicted"/>
<feature type="compositionally biased region" description="Basic and acidic residues" evidence="1">
    <location>
        <begin position="116"/>
        <end position="138"/>
    </location>
</feature>
<feature type="compositionally biased region" description="Basic and acidic residues" evidence="1">
    <location>
        <begin position="847"/>
        <end position="857"/>
    </location>
</feature>